<dbReference type="EMBL" id="HBNS01031486">
    <property type="protein sequence ID" value="CAE4625851.1"/>
    <property type="molecule type" value="Transcribed_RNA"/>
</dbReference>
<feature type="region of interest" description="Disordered" evidence="6">
    <location>
        <begin position="1"/>
        <end position="38"/>
    </location>
</feature>
<dbReference type="InterPro" id="IPR045152">
    <property type="entry name" value="EDC4-like"/>
</dbReference>
<dbReference type="AlphaFoldDB" id="A0A7S4RV12"/>
<sequence>MSHTSIPLPHTSSPSALLYTPTTTTPHLKPAQQPHTTPIAHFVSSPNTTSPNGALLDVNSSYIVYAVKNGLVRVIDRHSASRTLLRGHSKRIGDVSFFGSSKENSSDVLGTIGGTGDVSNVLIWRVYRVREEELQSEKLLEIRSKDAVRFVWHPFNPNIFVLLHGSSSEGGSNSKSRATLVETTKLYTAPHGNEGHAVCVPTMTEEGEEVIENALRFLLPSSAYDEDDVATMADLTWSNLDSRHVLSGQDDGSLILWDLRDWTFYRSMGGTYTPVESGEEGAKDVVASAKCLFKLQGCHSDVDGGISRVVFLPPSNSAGAGAGGGVVTCKFVASWCKNTKMTIWSEFTTNGSQILAPTPLQTLEFFSNPSASLPTQEELDLRLSLCGWKDPSSVAAALPPPGMSVPTTTANDSKTVVLLADQKKGDLYALSLSPSGQLKYITPFKVVHPIYSFLSSFSSPEDDDGEVTTGEDGNLELNVFCVQSKAVQLLRMTSKMMIKPTVEWNEGDWGNIVQVKSPPLQEEEEEEEEVVEYDDYDPEEDEDMMMHSHPASSSDDDEEEEMAAPPPGLPPQLVPPPPHLETPAPPPPFGFANWLGSLAAASSSSNTPPPPVPPGVALLGNAPPPATATAPPPGIPLPTATPAPPPPPPGVMMRSSSATSMSSSSQTFLNPMELLPQPPAPPPPPPPGLTPTPPPPISAPAPSETVMTKPPPSLTTQPKAAKKSKPARIPTPNKSSKPTKKRSKSPNPRKNNKDNEPTKVVAILKRADGPTIPTSTSSTDITTTSTNQDGSGRALSAPPKSTLEIANTVNTSSKELHSMLQEELSLSSTKLATSLTTSMEQLIESKITKPLQSSIVKSGKESSKVRTREVVEELKESVKEPLVQAFRQTMKEVMIPAYEAATKQIFTQISSQMDNGLQSLVMQQQQQLHEQQRIQKEENEKHAAKSQQQMELLDGMMKQMTQMNRMVESLSKEVVELRGIVGNLSHNVGGGYNVGGMPAPPQHQQPIPQRPTPPPPQRNEAELCREEILAYIRTHQYEQAFTKALSASKGEYVVFACKHADLSLAFGNNNNMISNNATSLSQPILLCLMQQLGAVLITSYDKEELRIELAWLQEIAVSLDTNHESIRRHVGQVLQQLVANINAKMAEGDMSLRRPLQTLLQVIRGMGETMYLR</sequence>
<feature type="compositionally biased region" description="Low complexity" evidence="6">
    <location>
        <begin position="652"/>
        <end position="675"/>
    </location>
</feature>
<evidence type="ECO:0000256" key="6">
    <source>
        <dbReference type="SAM" id="MobiDB-lite"/>
    </source>
</evidence>
<dbReference type="InterPro" id="IPR044938">
    <property type="entry name" value="EDC4_C_sf"/>
</dbReference>
<dbReference type="GO" id="GO:0000932">
    <property type="term" value="C:P-body"/>
    <property type="evidence" value="ECO:0007669"/>
    <property type="project" value="UniProtKB-SubCell"/>
</dbReference>
<feature type="compositionally biased region" description="Pro residues" evidence="6">
    <location>
        <begin position="676"/>
        <end position="699"/>
    </location>
</feature>
<keyword evidence="3" id="KW-0963">Cytoplasm</keyword>
<dbReference type="Gene3D" id="2.130.10.10">
    <property type="entry name" value="YVTN repeat-like/Quinoprotein amine dehydrogenase"/>
    <property type="match status" value="1"/>
</dbReference>
<dbReference type="Gene3D" id="6.10.140.270">
    <property type="match status" value="1"/>
</dbReference>
<feature type="region of interest" description="Disordered" evidence="6">
    <location>
        <begin position="991"/>
        <end position="1019"/>
    </location>
</feature>
<comment type="subcellular location">
    <subcellularLocation>
        <location evidence="1">Cytoplasm</location>
        <location evidence="1">P-body</location>
    </subcellularLocation>
</comment>
<evidence type="ECO:0000259" key="7">
    <source>
        <dbReference type="Pfam" id="PF21289"/>
    </source>
</evidence>
<feature type="compositionally biased region" description="Low complexity" evidence="6">
    <location>
        <begin position="770"/>
        <end position="786"/>
    </location>
</feature>
<protein>
    <recommendedName>
        <fullName evidence="7">Enhancer of mRNA-decapping protein 4 C-terminal domain-containing protein</fullName>
    </recommendedName>
</protein>
<dbReference type="SUPFAM" id="SSF50978">
    <property type="entry name" value="WD40 repeat-like"/>
    <property type="match status" value="1"/>
</dbReference>
<feature type="compositionally biased region" description="Low complexity" evidence="6">
    <location>
        <begin position="11"/>
        <end position="28"/>
    </location>
</feature>
<evidence type="ECO:0000256" key="1">
    <source>
        <dbReference type="ARBA" id="ARBA00004201"/>
    </source>
</evidence>
<comment type="similarity">
    <text evidence="2">Belongs to the WD repeat EDC4 family.</text>
</comment>
<dbReference type="GO" id="GO:0031087">
    <property type="term" value="P:deadenylation-independent decapping of nuclear-transcribed mRNA"/>
    <property type="evidence" value="ECO:0007669"/>
    <property type="project" value="InterPro"/>
</dbReference>
<dbReference type="InterPro" id="IPR036322">
    <property type="entry name" value="WD40_repeat_dom_sf"/>
</dbReference>
<keyword evidence="5" id="KW-0677">Repeat</keyword>
<evidence type="ECO:0000256" key="5">
    <source>
        <dbReference type="ARBA" id="ARBA00022737"/>
    </source>
</evidence>
<keyword evidence="4" id="KW-0853">WD repeat</keyword>
<gene>
    <name evidence="8" type="ORF">DBRI00130_LOCUS24687</name>
</gene>
<feature type="compositionally biased region" description="Pro residues" evidence="6">
    <location>
        <begin position="998"/>
        <end position="1017"/>
    </location>
</feature>
<feature type="compositionally biased region" description="Pro residues" evidence="6">
    <location>
        <begin position="564"/>
        <end position="588"/>
    </location>
</feature>
<name>A0A7S4RV12_9STRA</name>
<evidence type="ECO:0000313" key="8">
    <source>
        <dbReference type="EMBL" id="CAE4625851.1"/>
    </source>
</evidence>
<dbReference type="Pfam" id="PF21289">
    <property type="entry name" value="EDC4_C"/>
    <property type="match status" value="1"/>
</dbReference>
<feature type="domain" description="Enhancer of mRNA-decapping protein 4 C-terminal" evidence="7">
    <location>
        <begin position="1030"/>
        <end position="1147"/>
    </location>
</feature>
<dbReference type="InterPro" id="IPR015943">
    <property type="entry name" value="WD40/YVTN_repeat-like_dom_sf"/>
</dbReference>
<proteinExistence type="inferred from homology"/>
<evidence type="ECO:0000256" key="4">
    <source>
        <dbReference type="ARBA" id="ARBA00022574"/>
    </source>
</evidence>
<dbReference type="PANTHER" id="PTHR15598:SF5">
    <property type="entry name" value="ENHANCER OF MRNA-DECAPPING PROTEIN 4"/>
    <property type="match status" value="1"/>
</dbReference>
<accession>A0A7S4RV12</accession>
<evidence type="ECO:0000256" key="2">
    <source>
        <dbReference type="ARBA" id="ARBA00009639"/>
    </source>
</evidence>
<dbReference type="InterPro" id="IPR049404">
    <property type="entry name" value="EDC4_C"/>
</dbReference>
<dbReference type="Gene3D" id="1.10.220.100">
    <property type="entry name" value="conserved c-terminal region of ge- 1"/>
    <property type="match status" value="1"/>
</dbReference>
<evidence type="ECO:0000256" key="3">
    <source>
        <dbReference type="ARBA" id="ARBA00022490"/>
    </source>
</evidence>
<dbReference type="PANTHER" id="PTHR15598">
    <property type="entry name" value="ENHANCER OF MRNA-DECAPPING PROTEIN 4"/>
    <property type="match status" value="1"/>
</dbReference>
<feature type="region of interest" description="Disordered" evidence="6">
    <location>
        <begin position="600"/>
        <end position="798"/>
    </location>
</feature>
<feature type="compositionally biased region" description="Pro residues" evidence="6">
    <location>
        <begin position="622"/>
        <end position="650"/>
    </location>
</feature>
<feature type="region of interest" description="Disordered" evidence="6">
    <location>
        <begin position="540"/>
        <end position="588"/>
    </location>
</feature>
<reference evidence="8" key="1">
    <citation type="submission" date="2021-01" db="EMBL/GenBank/DDBJ databases">
        <authorList>
            <person name="Corre E."/>
            <person name="Pelletier E."/>
            <person name="Niang G."/>
            <person name="Scheremetjew M."/>
            <person name="Finn R."/>
            <person name="Kale V."/>
            <person name="Holt S."/>
            <person name="Cochrane G."/>
            <person name="Meng A."/>
            <person name="Brown T."/>
            <person name="Cohen L."/>
        </authorList>
    </citation>
    <scope>NUCLEOTIDE SEQUENCE</scope>
    <source>
        <strain evidence="8">GSO104</strain>
    </source>
</reference>
<organism evidence="8">
    <name type="scientific">Ditylum brightwellii</name>
    <dbReference type="NCBI Taxonomy" id="49249"/>
    <lineage>
        <taxon>Eukaryota</taxon>
        <taxon>Sar</taxon>
        <taxon>Stramenopiles</taxon>
        <taxon>Ochrophyta</taxon>
        <taxon>Bacillariophyta</taxon>
        <taxon>Mediophyceae</taxon>
        <taxon>Lithodesmiophycidae</taxon>
        <taxon>Lithodesmiales</taxon>
        <taxon>Lithodesmiaceae</taxon>
        <taxon>Ditylum</taxon>
    </lineage>
</organism>